<dbReference type="AlphaFoldDB" id="A0A1J0A5J3"/>
<feature type="binding site" evidence="5">
    <location>
        <position position="82"/>
    </location>
    <ligand>
        <name>3-dehydroquinate</name>
        <dbReference type="ChEBI" id="CHEBI:32364"/>
    </ligand>
</feature>
<comment type="subunit">
    <text evidence="5">Homodimer.</text>
</comment>
<proteinExistence type="inferred from homology"/>
<dbReference type="Gene3D" id="3.20.20.70">
    <property type="entry name" value="Aldolase class I"/>
    <property type="match status" value="1"/>
</dbReference>
<feature type="binding site" evidence="5">
    <location>
        <position position="233"/>
    </location>
    <ligand>
        <name>3-dehydroquinate</name>
        <dbReference type="ChEBI" id="CHEBI:32364"/>
    </ligand>
</feature>
<gene>
    <name evidence="5" type="primary">aroD</name>
    <name evidence="6" type="ORF">BHY08_04785</name>
</gene>
<dbReference type="PANTHER" id="PTHR43699:SF1">
    <property type="entry name" value="3-DEHYDROQUINATE DEHYDRATASE"/>
    <property type="match status" value="1"/>
</dbReference>
<dbReference type="STRING" id="519472.BHY08_04785"/>
<dbReference type="InterPro" id="IPR001381">
    <property type="entry name" value="DHquinase_I"/>
</dbReference>
<dbReference type="PROSITE" id="PS50007">
    <property type="entry name" value="PIPLC_X_DOMAIN"/>
    <property type="match status" value="1"/>
</dbReference>
<dbReference type="KEGG" id="vte:BHY08_04785"/>
<feature type="binding site" evidence="5">
    <location>
        <begin position="46"/>
        <end position="48"/>
    </location>
    <ligand>
        <name>3-dehydroquinate</name>
        <dbReference type="ChEBI" id="CHEBI:32364"/>
    </ligand>
</feature>
<dbReference type="SUPFAM" id="SSF51569">
    <property type="entry name" value="Aldolase"/>
    <property type="match status" value="1"/>
</dbReference>
<dbReference type="Proteomes" id="UP000191200">
    <property type="component" value="Chromosome"/>
</dbReference>
<evidence type="ECO:0000256" key="5">
    <source>
        <dbReference type="HAMAP-Rule" id="MF_00214"/>
    </source>
</evidence>
<dbReference type="GO" id="GO:0009423">
    <property type="term" value="P:chorismate biosynthetic process"/>
    <property type="evidence" value="ECO:0007669"/>
    <property type="project" value="UniProtKB-UniRule"/>
</dbReference>
<dbReference type="InterPro" id="IPR013785">
    <property type="entry name" value="Aldolase_TIM"/>
</dbReference>
<evidence type="ECO:0000256" key="3">
    <source>
        <dbReference type="ARBA" id="ARBA00023239"/>
    </source>
</evidence>
<protein>
    <recommendedName>
        <fullName evidence="5">3-dehydroquinate dehydratase</fullName>
        <shortName evidence="5">3-dehydroquinase</shortName>
        <ecNumber evidence="5">4.2.1.10</ecNumber>
    </recommendedName>
    <alternativeName>
        <fullName evidence="5">Type I DHQase</fullName>
    </alternativeName>
    <alternativeName>
        <fullName evidence="5">Type I dehydroquinase</fullName>
        <shortName evidence="5">DHQ1</shortName>
    </alternativeName>
</protein>
<sequence>MSKLKVRNLELGKGKPKVCVPLVAKNFEELFSEALRISQLDCDVIEWRADYFMYAHDERFMKKAAYFVRYAIDDKPLIFTYRTLQEGGGQHIGLDDYIKLNRMMMDTGLVDVVDLEFEMVLEKPSDIMVHAKEKNVKVLLSKHNHLLTPEKNQMYETIKDMYQLGGDISKLSVTPNSQQDVLNVLEISNKVKENHPEIPFVLISMGEMGQLSRMTGELYGSVLTYASNGKYLSAPGQLPISVVREGMEVIGYKRGSK</sequence>
<dbReference type="FunFam" id="3.20.20.70:FF:000047">
    <property type="entry name" value="3-dehydroquinate dehydratase"/>
    <property type="match status" value="1"/>
</dbReference>
<dbReference type="HAMAP" id="MF_00214">
    <property type="entry name" value="AroD"/>
    <property type="match status" value="1"/>
</dbReference>
<reference evidence="6 7" key="1">
    <citation type="submission" date="2016-09" db="EMBL/GenBank/DDBJ databases">
        <title>Vagococcus teuberi sp. nov., isolated from the Malian artisanal sour milk fene.</title>
        <authorList>
            <person name="Wullschleger S."/>
            <person name="Seifert C."/>
            <person name="Baumgartner S."/>
            <person name="Lacroix C."/>
            <person name="Bonfoh B."/>
            <person name="Stevens M.J."/>
            <person name="Meile L."/>
        </authorList>
    </citation>
    <scope>NUCLEOTIDE SEQUENCE [LARGE SCALE GENOMIC DNA]</scope>
    <source>
        <strain evidence="6 7">DSM 21459</strain>
    </source>
</reference>
<dbReference type="NCBIfam" id="TIGR01093">
    <property type="entry name" value="aroD"/>
    <property type="match status" value="1"/>
</dbReference>
<evidence type="ECO:0000313" key="6">
    <source>
        <dbReference type="EMBL" id="APB31203.1"/>
    </source>
</evidence>
<dbReference type="EMBL" id="CP017267">
    <property type="protein sequence ID" value="APB31203.1"/>
    <property type="molecule type" value="Genomic_DNA"/>
</dbReference>
<dbReference type="CDD" id="cd00502">
    <property type="entry name" value="DHQase_I"/>
    <property type="match status" value="1"/>
</dbReference>
<keyword evidence="4 5" id="KW-0704">Schiff base</keyword>
<dbReference type="GO" id="GO:0046279">
    <property type="term" value="P:3,4-dihydroxybenzoate biosynthetic process"/>
    <property type="evidence" value="ECO:0007669"/>
    <property type="project" value="TreeGrafter"/>
</dbReference>
<keyword evidence="7" id="KW-1185">Reference proteome</keyword>
<feature type="binding site" evidence="5">
    <location>
        <position position="213"/>
    </location>
    <ligand>
        <name>3-dehydroquinate</name>
        <dbReference type="ChEBI" id="CHEBI:32364"/>
    </ligand>
</feature>
<comment type="caution">
    <text evidence="5">Lacks conserved residue(s) required for the propagation of feature annotation.</text>
</comment>
<keyword evidence="2 5" id="KW-0057">Aromatic amino acid biosynthesis</keyword>
<dbReference type="GO" id="GO:0009073">
    <property type="term" value="P:aromatic amino acid family biosynthetic process"/>
    <property type="evidence" value="ECO:0007669"/>
    <property type="project" value="UniProtKB-KW"/>
</dbReference>
<evidence type="ECO:0000256" key="2">
    <source>
        <dbReference type="ARBA" id="ARBA00023141"/>
    </source>
</evidence>
<accession>A0A1J0A5J3</accession>
<comment type="function">
    <text evidence="5">Involved in the third step of the chorismate pathway, which leads to the biosynthesis of aromatic amino acids. Catalyzes the cis-dehydration of 3-dehydroquinate (DHQ) and introduces the first double bond of the aromatic ring to yield 3-dehydroshikimate.</text>
</comment>
<evidence type="ECO:0000256" key="4">
    <source>
        <dbReference type="ARBA" id="ARBA00023270"/>
    </source>
</evidence>
<dbReference type="EC" id="4.2.1.10" evidence="5"/>
<evidence type="ECO:0000256" key="1">
    <source>
        <dbReference type="ARBA" id="ARBA00001864"/>
    </source>
</evidence>
<dbReference type="GO" id="GO:0008652">
    <property type="term" value="P:amino acid biosynthetic process"/>
    <property type="evidence" value="ECO:0007669"/>
    <property type="project" value="UniProtKB-KW"/>
</dbReference>
<dbReference type="PANTHER" id="PTHR43699">
    <property type="entry name" value="3-DEHYDROQUINATE DEHYDRATASE"/>
    <property type="match status" value="1"/>
</dbReference>
<dbReference type="OrthoDB" id="9813659at2"/>
<name>A0A1J0A5J3_9ENTE</name>
<feature type="active site" description="Proton donor/acceptor" evidence="5">
    <location>
        <position position="143"/>
    </location>
</feature>
<dbReference type="RefSeq" id="WP_071456790.1">
    <property type="nucleotide sequence ID" value="NZ_CP017267.1"/>
</dbReference>
<feature type="binding site" evidence="5">
    <location>
        <position position="237"/>
    </location>
    <ligand>
        <name>3-dehydroquinate</name>
        <dbReference type="ChEBI" id="CHEBI:32364"/>
    </ligand>
</feature>
<dbReference type="InterPro" id="IPR050146">
    <property type="entry name" value="Type-I_3-dehydroquinase"/>
</dbReference>
<comment type="catalytic activity">
    <reaction evidence="1 5">
        <text>3-dehydroquinate = 3-dehydroshikimate + H2O</text>
        <dbReference type="Rhea" id="RHEA:21096"/>
        <dbReference type="ChEBI" id="CHEBI:15377"/>
        <dbReference type="ChEBI" id="CHEBI:16630"/>
        <dbReference type="ChEBI" id="CHEBI:32364"/>
        <dbReference type="EC" id="4.2.1.10"/>
    </reaction>
</comment>
<keyword evidence="5" id="KW-0028">Amino-acid biosynthesis</keyword>
<dbReference type="Pfam" id="PF01487">
    <property type="entry name" value="DHquinase_I"/>
    <property type="match status" value="1"/>
</dbReference>
<comment type="similarity">
    <text evidence="5">Belongs to the type-I 3-dehydroquinase family.</text>
</comment>
<keyword evidence="3 5" id="KW-0456">Lyase</keyword>
<dbReference type="GO" id="GO:0003855">
    <property type="term" value="F:3-dehydroquinate dehydratase activity"/>
    <property type="evidence" value="ECO:0007669"/>
    <property type="project" value="UniProtKB-UniRule"/>
</dbReference>
<comment type="pathway">
    <text evidence="5">Metabolic intermediate biosynthesis; chorismate biosynthesis; chorismate from D-erythrose 4-phosphate and phosphoenolpyruvate: step 3/7.</text>
</comment>
<evidence type="ECO:0000313" key="7">
    <source>
        <dbReference type="Proteomes" id="UP000191200"/>
    </source>
</evidence>
<feature type="active site" description="Schiff-base intermediate with substrate" evidence="5">
    <location>
        <position position="170"/>
    </location>
</feature>
<organism evidence="6 7">
    <name type="scientific">Vagococcus teuberi</name>
    <dbReference type="NCBI Taxonomy" id="519472"/>
    <lineage>
        <taxon>Bacteria</taxon>
        <taxon>Bacillati</taxon>
        <taxon>Bacillota</taxon>
        <taxon>Bacilli</taxon>
        <taxon>Lactobacillales</taxon>
        <taxon>Enterococcaceae</taxon>
        <taxon>Vagococcus</taxon>
    </lineage>
</organism>
<dbReference type="UniPathway" id="UPA00053">
    <property type="reaction ID" value="UER00086"/>
</dbReference>